<gene>
    <name evidence="8" type="ORF">A2982_03370</name>
</gene>
<dbReference type="GO" id="GO:0016780">
    <property type="term" value="F:phosphotransferase activity, for other substituted phosphate groups"/>
    <property type="evidence" value="ECO:0007669"/>
    <property type="project" value="InterPro"/>
</dbReference>
<keyword evidence="5 7" id="KW-1133">Transmembrane helix</keyword>
<sequence length="492" mass="54004">MAFKLKLPKINLLLIKNNKASLILNIMNLAVSLSTISYVYYSFSRIPQIIPLFYSMPWGDYQLAPKNSIQGVLIAGLILLITNIVISMRVQSAGNIQAGKFYSAGSFIINLVFNLYILRIVVLTSHSELILPVWIRIIVFPVLLAFITTLAAVPLVIKIAKKYGFMDDPLIHKHPAMLLTKPVPRAGGLAYFLGILVPALFILPILSSQRIIGILIGAAICVVVGLRDDKRDMSPYTRLFLQILAVFITVMSGIILVYIPNPFGEAIKLDGLKYVIDFMGEHKVYYLGVLAAVMWMWWSMNFMSFANGTDGVYAGLVSAASIVIAVLMLGSLETDPQAAVFIKLATLSAGAGLGMAVFTWPPQKLLWGFGATSAGLIIAALSIVGSTKVATTLLVLMIPFLDGMFAIIRRIRRGQMPFWGDREHLHHLLLEKFGWSKTRVAVFYWITAFLLVFVGISTQGRVRALSVATIAALVVLGISMANIFKKARAPGQ</sequence>
<feature type="transmembrane region" description="Helical" evidence="7">
    <location>
        <begin position="365"/>
        <end position="384"/>
    </location>
</feature>
<dbReference type="STRING" id="1802624.A2982_03370"/>
<comment type="caution">
    <text evidence="8">The sequence shown here is derived from an EMBL/GenBank/DDBJ whole genome shotgun (WGS) entry which is preliminary data.</text>
</comment>
<feature type="transmembrane region" description="Helical" evidence="7">
    <location>
        <begin position="186"/>
        <end position="205"/>
    </location>
</feature>
<evidence type="ECO:0000256" key="1">
    <source>
        <dbReference type="ARBA" id="ARBA00004651"/>
    </source>
</evidence>
<feature type="transmembrane region" description="Helical" evidence="7">
    <location>
        <begin position="21"/>
        <end position="41"/>
    </location>
</feature>
<feature type="transmembrane region" description="Helical" evidence="7">
    <location>
        <begin position="440"/>
        <end position="458"/>
    </location>
</feature>
<feature type="transmembrane region" description="Helical" evidence="7">
    <location>
        <begin position="239"/>
        <end position="259"/>
    </location>
</feature>
<keyword evidence="6 7" id="KW-0472">Membrane</keyword>
<keyword evidence="4 7" id="KW-0812">Transmembrane</keyword>
<dbReference type="Pfam" id="PF00953">
    <property type="entry name" value="Glycos_transf_4"/>
    <property type="match status" value="1"/>
</dbReference>
<feature type="transmembrane region" description="Helical" evidence="7">
    <location>
        <begin position="390"/>
        <end position="408"/>
    </location>
</feature>
<dbReference type="PANTHER" id="PTHR22926:SF3">
    <property type="entry name" value="UNDECAPRENYL-PHOSPHATE ALPHA-N-ACETYLGLUCOSAMINYL 1-PHOSPHATE TRANSFERASE"/>
    <property type="match status" value="1"/>
</dbReference>
<feature type="transmembrane region" description="Helical" evidence="7">
    <location>
        <begin position="338"/>
        <end position="358"/>
    </location>
</feature>
<evidence type="ECO:0000313" key="9">
    <source>
        <dbReference type="Proteomes" id="UP000178771"/>
    </source>
</evidence>
<dbReference type="InterPro" id="IPR000715">
    <property type="entry name" value="Glycosyl_transferase_4"/>
</dbReference>
<evidence type="ECO:0000256" key="4">
    <source>
        <dbReference type="ARBA" id="ARBA00022692"/>
    </source>
</evidence>
<keyword evidence="3" id="KW-0808">Transferase</keyword>
<reference evidence="8 9" key="1">
    <citation type="journal article" date="2016" name="Nat. Commun.">
        <title>Thousands of microbial genomes shed light on interconnected biogeochemical processes in an aquifer system.</title>
        <authorList>
            <person name="Anantharaman K."/>
            <person name="Brown C.T."/>
            <person name="Hug L.A."/>
            <person name="Sharon I."/>
            <person name="Castelle C.J."/>
            <person name="Probst A.J."/>
            <person name="Thomas B.C."/>
            <person name="Singh A."/>
            <person name="Wilkins M.J."/>
            <person name="Karaoz U."/>
            <person name="Brodie E.L."/>
            <person name="Williams K.H."/>
            <person name="Hubbard S.S."/>
            <person name="Banfield J.F."/>
        </authorList>
    </citation>
    <scope>NUCLEOTIDE SEQUENCE [LARGE SCALE GENOMIC DNA]</scope>
</reference>
<feature type="transmembrane region" description="Helical" evidence="7">
    <location>
        <begin position="211"/>
        <end position="227"/>
    </location>
</feature>
<evidence type="ECO:0000256" key="7">
    <source>
        <dbReference type="SAM" id="Phobius"/>
    </source>
</evidence>
<evidence type="ECO:0000256" key="2">
    <source>
        <dbReference type="ARBA" id="ARBA00022475"/>
    </source>
</evidence>
<comment type="subcellular location">
    <subcellularLocation>
        <location evidence="1">Cell membrane</location>
        <topology evidence="1">Multi-pass membrane protein</topology>
    </subcellularLocation>
</comment>
<keyword evidence="2" id="KW-1003">Cell membrane</keyword>
<dbReference type="GO" id="GO:0071555">
    <property type="term" value="P:cell wall organization"/>
    <property type="evidence" value="ECO:0007669"/>
    <property type="project" value="TreeGrafter"/>
</dbReference>
<dbReference type="EMBL" id="MEVH01000015">
    <property type="protein sequence ID" value="OGC51685.1"/>
    <property type="molecule type" value="Genomic_DNA"/>
</dbReference>
<dbReference type="PANTHER" id="PTHR22926">
    <property type="entry name" value="PHOSPHO-N-ACETYLMURAMOYL-PENTAPEPTIDE-TRANSFERASE"/>
    <property type="match status" value="1"/>
</dbReference>
<evidence type="ECO:0000256" key="3">
    <source>
        <dbReference type="ARBA" id="ARBA00022679"/>
    </source>
</evidence>
<dbReference type="Proteomes" id="UP000178771">
    <property type="component" value="Unassembled WGS sequence"/>
</dbReference>
<feature type="transmembrane region" description="Helical" evidence="7">
    <location>
        <begin position="284"/>
        <end position="300"/>
    </location>
</feature>
<feature type="transmembrane region" description="Helical" evidence="7">
    <location>
        <begin position="68"/>
        <end position="89"/>
    </location>
</feature>
<protein>
    <recommendedName>
        <fullName evidence="10">Undecaprenyl-phosphate alpha-N-acetylglucosaminyl 1-phosphate transferase</fullName>
    </recommendedName>
</protein>
<accession>A0A1F4V394</accession>
<dbReference type="GO" id="GO:0044038">
    <property type="term" value="P:cell wall macromolecule biosynthetic process"/>
    <property type="evidence" value="ECO:0007669"/>
    <property type="project" value="TreeGrafter"/>
</dbReference>
<proteinExistence type="predicted"/>
<dbReference type="GO" id="GO:0005886">
    <property type="term" value="C:plasma membrane"/>
    <property type="evidence" value="ECO:0007669"/>
    <property type="project" value="UniProtKB-SubCell"/>
</dbReference>
<feature type="transmembrane region" description="Helical" evidence="7">
    <location>
        <begin position="101"/>
        <end position="122"/>
    </location>
</feature>
<dbReference type="CDD" id="cd06853">
    <property type="entry name" value="GT_WecA_like"/>
    <property type="match status" value="1"/>
</dbReference>
<organism evidence="8 9">
    <name type="scientific">candidate division WWE3 bacterium RIFCSPLOWO2_01_FULL_39_13</name>
    <dbReference type="NCBI Taxonomy" id="1802624"/>
    <lineage>
        <taxon>Bacteria</taxon>
        <taxon>Katanobacteria</taxon>
    </lineage>
</organism>
<dbReference type="GO" id="GO:0009103">
    <property type="term" value="P:lipopolysaccharide biosynthetic process"/>
    <property type="evidence" value="ECO:0007669"/>
    <property type="project" value="TreeGrafter"/>
</dbReference>
<dbReference type="AlphaFoldDB" id="A0A1F4V394"/>
<evidence type="ECO:0000256" key="5">
    <source>
        <dbReference type="ARBA" id="ARBA00022989"/>
    </source>
</evidence>
<name>A0A1F4V394_UNCKA</name>
<feature type="transmembrane region" description="Helical" evidence="7">
    <location>
        <begin position="464"/>
        <end position="484"/>
    </location>
</feature>
<evidence type="ECO:0008006" key="10">
    <source>
        <dbReference type="Google" id="ProtNLM"/>
    </source>
</evidence>
<evidence type="ECO:0000256" key="6">
    <source>
        <dbReference type="ARBA" id="ARBA00023136"/>
    </source>
</evidence>
<feature type="transmembrane region" description="Helical" evidence="7">
    <location>
        <begin position="312"/>
        <end position="332"/>
    </location>
</feature>
<feature type="transmembrane region" description="Helical" evidence="7">
    <location>
        <begin position="134"/>
        <end position="157"/>
    </location>
</feature>
<evidence type="ECO:0000313" key="8">
    <source>
        <dbReference type="EMBL" id="OGC51685.1"/>
    </source>
</evidence>